<comment type="subcellular location">
    <subcellularLocation>
        <location evidence="1">Membrane</location>
    </subcellularLocation>
</comment>
<evidence type="ECO:0000256" key="5">
    <source>
        <dbReference type="SAM" id="Phobius"/>
    </source>
</evidence>
<keyword evidence="3 5" id="KW-1133">Transmembrane helix</keyword>
<keyword evidence="7" id="KW-1185">Reference proteome</keyword>
<dbReference type="Pfam" id="PF04688">
    <property type="entry name" value="Holin_SPP1"/>
    <property type="match status" value="1"/>
</dbReference>
<evidence type="ECO:0000256" key="1">
    <source>
        <dbReference type="ARBA" id="ARBA00004370"/>
    </source>
</evidence>
<name>A0A3D8PPJ5_9BACI</name>
<organism evidence="6 7">
    <name type="scientific">Oceanobacillus arenosus</name>
    <dbReference type="NCBI Taxonomy" id="1229153"/>
    <lineage>
        <taxon>Bacteria</taxon>
        <taxon>Bacillati</taxon>
        <taxon>Bacillota</taxon>
        <taxon>Bacilli</taxon>
        <taxon>Bacillales</taxon>
        <taxon>Bacillaceae</taxon>
        <taxon>Oceanobacillus</taxon>
    </lineage>
</organism>
<evidence type="ECO:0000256" key="2">
    <source>
        <dbReference type="ARBA" id="ARBA00022692"/>
    </source>
</evidence>
<keyword evidence="4 5" id="KW-0472">Membrane</keyword>
<evidence type="ECO:0000256" key="3">
    <source>
        <dbReference type="ARBA" id="ARBA00022989"/>
    </source>
</evidence>
<dbReference type="InterPro" id="IPR006479">
    <property type="entry name" value="Holin"/>
</dbReference>
<evidence type="ECO:0000256" key="4">
    <source>
        <dbReference type="ARBA" id="ARBA00023136"/>
    </source>
</evidence>
<evidence type="ECO:0008006" key="8">
    <source>
        <dbReference type="Google" id="ProtNLM"/>
    </source>
</evidence>
<keyword evidence="2 5" id="KW-0812">Transmembrane</keyword>
<dbReference type="Proteomes" id="UP000257143">
    <property type="component" value="Unassembled WGS sequence"/>
</dbReference>
<comment type="caution">
    <text evidence="6">The sequence shown here is derived from an EMBL/GenBank/DDBJ whole genome shotgun (WGS) entry which is preliminary data.</text>
</comment>
<evidence type="ECO:0000313" key="7">
    <source>
        <dbReference type="Proteomes" id="UP000257143"/>
    </source>
</evidence>
<feature type="transmembrane region" description="Helical" evidence="5">
    <location>
        <begin position="20"/>
        <end position="40"/>
    </location>
</feature>
<dbReference type="GO" id="GO:0016020">
    <property type="term" value="C:membrane"/>
    <property type="evidence" value="ECO:0007669"/>
    <property type="project" value="UniProtKB-SubCell"/>
</dbReference>
<accession>A0A3D8PPJ5</accession>
<reference evidence="7" key="1">
    <citation type="submission" date="2017-11" db="EMBL/GenBank/DDBJ databases">
        <authorList>
            <person name="Zhu W."/>
        </authorList>
    </citation>
    <scope>NUCLEOTIDE SEQUENCE [LARGE SCALE GENOMIC DNA]</scope>
    <source>
        <strain evidence="7">CAU 1183</strain>
    </source>
</reference>
<feature type="transmembrane region" description="Helical" evidence="5">
    <location>
        <begin position="52"/>
        <end position="71"/>
    </location>
</feature>
<gene>
    <name evidence="6" type="ORF">CWR48_10625</name>
</gene>
<dbReference type="OrthoDB" id="2940813at2"/>
<protein>
    <recommendedName>
        <fullName evidence="8">PTS mannose transporter subunit IID</fullName>
    </recommendedName>
</protein>
<dbReference type="EMBL" id="PIOC01000017">
    <property type="protein sequence ID" value="RDW18050.1"/>
    <property type="molecule type" value="Genomic_DNA"/>
</dbReference>
<proteinExistence type="predicted"/>
<dbReference type="RefSeq" id="WP_115773231.1">
    <property type="nucleotide sequence ID" value="NZ_PIOC01000017.1"/>
</dbReference>
<dbReference type="AlphaFoldDB" id="A0A3D8PPJ5"/>
<evidence type="ECO:0000313" key="6">
    <source>
        <dbReference type="EMBL" id="RDW18050.1"/>
    </source>
</evidence>
<sequence>MFKTNLTVEKEVKQEAKTGLIMQFTGMLSALIPVLALLGVKFDWLTQEFVDSLYLFLVALAPLVLTFYTIYKNHYSGKKAQEQNEVLKKEGLK</sequence>